<evidence type="ECO:0000313" key="8">
    <source>
        <dbReference type="EMBL" id="KAK9503421.1"/>
    </source>
</evidence>
<feature type="transmembrane region" description="Helical" evidence="5">
    <location>
        <begin position="426"/>
        <end position="450"/>
    </location>
</feature>
<feature type="transmembrane region" description="Helical" evidence="5">
    <location>
        <begin position="263"/>
        <end position="282"/>
    </location>
</feature>
<feature type="transmembrane region" description="Helical" evidence="5">
    <location>
        <begin position="133"/>
        <end position="155"/>
    </location>
</feature>
<evidence type="ECO:0000256" key="6">
    <source>
        <dbReference type="SAM" id="SignalP"/>
    </source>
</evidence>
<protein>
    <recommendedName>
        <fullName evidence="7">Major facilitator superfamily (MFS) profile domain-containing protein</fullName>
    </recommendedName>
</protein>
<feature type="transmembrane region" description="Helical" evidence="5">
    <location>
        <begin position="394"/>
        <end position="420"/>
    </location>
</feature>
<dbReference type="Proteomes" id="UP001461498">
    <property type="component" value="Unassembled WGS sequence"/>
</dbReference>
<feature type="transmembrane region" description="Helical" evidence="5">
    <location>
        <begin position="200"/>
        <end position="219"/>
    </location>
</feature>
<dbReference type="InterPro" id="IPR011701">
    <property type="entry name" value="MFS"/>
</dbReference>
<accession>A0AAW1CX91</accession>
<comment type="subcellular location">
    <subcellularLocation>
        <location evidence="1">Membrane</location>
        <topology evidence="1">Multi-pass membrane protein</topology>
    </subcellularLocation>
</comment>
<feature type="transmembrane region" description="Helical" evidence="5">
    <location>
        <begin position="105"/>
        <end position="127"/>
    </location>
</feature>
<dbReference type="GO" id="GO:0022857">
    <property type="term" value="F:transmembrane transporter activity"/>
    <property type="evidence" value="ECO:0007669"/>
    <property type="project" value="InterPro"/>
</dbReference>
<evidence type="ECO:0000256" key="5">
    <source>
        <dbReference type="SAM" id="Phobius"/>
    </source>
</evidence>
<dbReference type="GO" id="GO:0016020">
    <property type="term" value="C:membrane"/>
    <property type="evidence" value="ECO:0007669"/>
    <property type="project" value="UniProtKB-SubCell"/>
</dbReference>
<dbReference type="FunFam" id="1.20.1250.20:FF:000532">
    <property type="entry name" value="SLC (SoLute Carrier) homolog"/>
    <property type="match status" value="1"/>
</dbReference>
<evidence type="ECO:0000259" key="7">
    <source>
        <dbReference type="PROSITE" id="PS50850"/>
    </source>
</evidence>
<comment type="caution">
    <text evidence="8">The sequence shown here is derived from an EMBL/GenBank/DDBJ whole genome shotgun (WGS) entry which is preliminary data.</text>
</comment>
<keyword evidence="2 5" id="KW-0812">Transmembrane</keyword>
<evidence type="ECO:0000256" key="1">
    <source>
        <dbReference type="ARBA" id="ARBA00004141"/>
    </source>
</evidence>
<evidence type="ECO:0000256" key="3">
    <source>
        <dbReference type="ARBA" id="ARBA00022989"/>
    </source>
</evidence>
<sequence length="476" mass="52573">MKLRNLITIMLFLGMISINLQRTNVFVLASEMTTLKIKSRLCSQSDKDRHGCQILAGNETKHSPLSGPYICTSREQCYIIDAFLIGYLISQIPTGIFARRIGFKLLIGIGMLLNTISGFLIPVLSLYGNAFVIILRFLQGMGEATFIPCAHWILTNWTPPNERGRRVAIVYSGIPIGIALALSSSFVVTRNEILGGWPSLFYYCSTIGILWLIGFSILVTDDPDDHNKISSRERHDIKAKLWGRRKPQEADIPWGSILKSAPFRAVLIGYIGYYYGFVVMVIEFPKFMHETMNYDINKHGYLAALPFGIMGIFAIMMGVMLDDLITQLQLSGSTARKIAQAIGQFGPAICIGAVAFSDCNLYIVLSLLTAGIGLNGSAYAGVITNLIDISPCFAGLTIAFTNFIAQGVAYTAIVIVDAILHINPSIFGWQVFFMSCSAVYVLCTIIFLIYASSKVQPWDRDFTIFSSSTYNPAQSL</sequence>
<feature type="signal peptide" evidence="6">
    <location>
        <begin position="1"/>
        <end position="21"/>
    </location>
</feature>
<dbReference type="Gene3D" id="1.20.1250.20">
    <property type="entry name" value="MFS general substrate transporter like domains"/>
    <property type="match status" value="1"/>
</dbReference>
<evidence type="ECO:0000256" key="4">
    <source>
        <dbReference type="ARBA" id="ARBA00023136"/>
    </source>
</evidence>
<dbReference type="SUPFAM" id="SSF103473">
    <property type="entry name" value="MFS general substrate transporter"/>
    <property type="match status" value="1"/>
</dbReference>
<dbReference type="PANTHER" id="PTHR11662">
    <property type="entry name" value="SOLUTE CARRIER FAMILY 17"/>
    <property type="match status" value="1"/>
</dbReference>
<keyword evidence="9" id="KW-1185">Reference proteome</keyword>
<dbReference type="InterPro" id="IPR036259">
    <property type="entry name" value="MFS_trans_sf"/>
</dbReference>
<dbReference type="AlphaFoldDB" id="A0AAW1CX91"/>
<dbReference type="InterPro" id="IPR020846">
    <property type="entry name" value="MFS_dom"/>
</dbReference>
<feature type="transmembrane region" description="Helical" evidence="5">
    <location>
        <begin position="362"/>
        <end position="382"/>
    </location>
</feature>
<feature type="transmembrane region" description="Helical" evidence="5">
    <location>
        <begin position="167"/>
        <end position="188"/>
    </location>
</feature>
<dbReference type="EMBL" id="JAPXFL010000007">
    <property type="protein sequence ID" value="KAK9503421.1"/>
    <property type="molecule type" value="Genomic_DNA"/>
</dbReference>
<evidence type="ECO:0000256" key="2">
    <source>
        <dbReference type="ARBA" id="ARBA00022692"/>
    </source>
</evidence>
<dbReference type="GO" id="GO:0006820">
    <property type="term" value="P:monoatomic anion transport"/>
    <property type="evidence" value="ECO:0007669"/>
    <property type="project" value="TreeGrafter"/>
</dbReference>
<name>A0AAW1CX91_9HEMI</name>
<dbReference type="InterPro" id="IPR050382">
    <property type="entry name" value="MFS_Na/Anion_cotransporter"/>
</dbReference>
<proteinExistence type="predicted"/>
<dbReference type="Pfam" id="PF07690">
    <property type="entry name" value="MFS_1"/>
    <property type="match status" value="1"/>
</dbReference>
<keyword evidence="4 5" id="KW-0472">Membrane</keyword>
<evidence type="ECO:0000313" key="9">
    <source>
        <dbReference type="Proteomes" id="UP001461498"/>
    </source>
</evidence>
<dbReference type="PROSITE" id="PS50850">
    <property type="entry name" value="MFS"/>
    <property type="match status" value="1"/>
</dbReference>
<keyword evidence="3 5" id="KW-1133">Transmembrane helix</keyword>
<feature type="chain" id="PRO_5043923385" description="Major facilitator superfamily (MFS) profile domain-containing protein" evidence="6">
    <location>
        <begin position="22"/>
        <end position="476"/>
    </location>
</feature>
<reference evidence="8 9" key="1">
    <citation type="submission" date="2022-12" db="EMBL/GenBank/DDBJ databases">
        <title>Chromosome-level genome assembly of true bugs.</title>
        <authorList>
            <person name="Ma L."/>
            <person name="Li H."/>
        </authorList>
    </citation>
    <scope>NUCLEOTIDE SEQUENCE [LARGE SCALE GENOMIC DNA]</scope>
    <source>
        <strain evidence="8">Lab_2022b</strain>
    </source>
</reference>
<feature type="transmembrane region" description="Helical" evidence="5">
    <location>
        <begin position="302"/>
        <end position="326"/>
    </location>
</feature>
<feature type="domain" description="Major facilitator superfamily (MFS) profile" evidence="7">
    <location>
        <begin position="7"/>
        <end position="455"/>
    </location>
</feature>
<dbReference type="PANTHER" id="PTHR11662:SF247">
    <property type="entry name" value="MAJOR FACILITATOR SUPERFAMILY (MFS) PROFILE DOMAIN-CONTAINING PROTEIN-RELATED"/>
    <property type="match status" value="1"/>
</dbReference>
<gene>
    <name evidence="8" type="ORF">O3M35_009976</name>
</gene>
<keyword evidence="6" id="KW-0732">Signal</keyword>
<organism evidence="8 9">
    <name type="scientific">Rhynocoris fuscipes</name>
    <dbReference type="NCBI Taxonomy" id="488301"/>
    <lineage>
        <taxon>Eukaryota</taxon>
        <taxon>Metazoa</taxon>
        <taxon>Ecdysozoa</taxon>
        <taxon>Arthropoda</taxon>
        <taxon>Hexapoda</taxon>
        <taxon>Insecta</taxon>
        <taxon>Pterygota</taxon>
        <taxon>Neoptera</taxon>
        <taxon>Paraneoptera</taxon>
        <taxon>Hemiptera</taxon>
        <taxon>Heteroptera</taxon>
        <taxon>Panheteroptera</taxon>
        <taxon>Cimicomorpha</taxon>
        <taxon>Reduviidae</taxon>
        <taxon>Harpactorinae</taxon>
        <taxon>Harpactorini</taxon>
        <taxon>Rhynocoris</taxon>
    </lineage>
</organism>